<name>A0AAP0C8Z2_9ASTR</name>
<proteinExistence type="inferred from homology"/>
<dbReference type="InterPro" id="IPR018108">
    <property type="entry name" value="MCP_transmembrane"/>
</dbReference>
<dbReference type="Proteomes" id="UP001408789">
    <property type="component" value="Unassembled WGS sequence"/>
</dbReference>
<organism evidence="15 16">
    <name type="scientific">Deinandra increscens subsp. villosa</name>
    <dbReference type="NCBI Taxonomy" id="3103831"/>
    <lineage>
        <taxon>Eukaryota</taxon>
        <taxon>Viridiplantae</taxon>
        <taxon>Streptophyta</taxon>
        <taxon>Embryophyta</taxon>
        <taxon>Tracheophyta</taxon>
        <taxon>Spermatophyta</taxon>
        <taxon>Magnoliopsida</taxon>
        <taxon>eudicotyledons</taxon>
        <taxon>Gunneridae</taxon>
        <taxon>Pentapetalae</taxon>
        <taxon>asterids</taxon>
        <taxon>campanulids</taxon>
        <taxon>Asterales</taxon>
        <taxon>Asteraceae</taxon>
        <taxon>Asteroideae</taxon>
        <taxon>Heliantheae alliance</taxon>
        <taxon>Madieae</taxon>
        <taxon>Madiinae</taxon>
        <taxon>Deinandra</taxon>
    </lineage>
</organism>
<keyword evidence="7 12" id="KW-0812">Transmembrane</keyword>
<dbReference type="PANTHER" id="PTHR24089">
    <property type="entry name" value="SOLUTE CARRIER FAMILY 25"/>
    <property type="match status" value="1"/>
</dbReference>
<evidence type="ECO:0000256" key="11">
    <source>
        <dbReference type="ARBA" id="ARBA00023136"/>
    </source>
</evidence>
<feature type="transmembrane region" description="Helical" evidence="14">
    <location>
        <begin position="253"/>
        <end position="272"/>
    </location>
</feature>
<keyword evidence="11 12" id="KW-0472">Membrane</keyword>
<feature type="transmembrane region" description="Helical" evidence="14">
    <location>
        <begin position="214"/>
        <end position="233"/>
    </location>
</feature>
<dbReference type="GO" id="GO:0055085">
    <property type="term" value="P:transmembrane transport"/>
    <property type="evidence" value="ECO:0007669"/>
    <property type="project" value="InterPro"/>
</dbReference>
<feature type="repeat" description="Solcar" evidence="12">
    <location>
        <begin position="159"/>
        <end position="242"/>
    </location>
</feature>
<dbReference type="Gene3D" id="1.50.40.10">
    <property type="entry name" value="Mitochondrial carrier domain"/>
    <property type="match status" value="1"/>
</dbReference>
<feature type="repeat" description="Solcar" evidence="12">
    <location>
        <begin position="249"/>
        <end position="333"/>
    </location>
</feature>
<dbReference type="GO" id="GO:0009941">
    <property type="term" value="C:chloroplast envelope"/>
    <property type="evidence" value="ECO:0007669"/>
    <property type="project" value="UniProtKB-SubCell"/>
</dbReference>
<evidence type="ECO:0000313" key="15">
    <source>
        <dbReference type="EMBL" id="KAK9049284.1"/>
    </source>
</evidence>
<keyword evidence="6" id="KW-0934">Plastid</keyword>
<evidence type="ECO:0000256" key="7">
    <source>
        <dbReference type="ARBA" id="ARBA00022692"/>
    </source>
</evidence>
<dbReference type="GO" id="GO:0016020">
    <property type="term" value="C:membrane"/>
    <property type="evidence" value="ECO:0007669"/>
    <property type="project" value="UniProtKB-SubCell"/>
</dbReference>
<dbReference type="FunFam" id="1.50.40.10:FF:000042">
    <property type="entry name" value="Envelope ADP,ATP carrier protein"/>
    <property type="match status" value="1"/>
</dbReference>
<evidence type="ECO:0000256" key="2">
    <source>
        <dbReference type="ARBA" id="ARBA00004141"/>
    </source>
</evidence>
<comment type="caution">
    <text evidence="15">The sequence shown here is derived from an EMBL/GenBank/DDBJ whole genome shotgun (WGS) entry which is preliminary data.</text>
</comment>
<keyword evidence="16" id="KW-1185">Reference proteome</keyword>
<evidence type="ECO:0000313" key="16">
    <source>
        <dbReference type="Proteomes" id="UP001408789"/>
    </source>
</evidence>
<evidence type="ECO:0000256" key="12">
    <source>
        <dbReference type="PROSITE-ProRule" id="PRU00282"/>
    </source>
</evidence>
<feature type="repeat" description="Solcar" evidence="12">
    <location>
        <begin position="59"/>
        <end position="151"/>
    </location>
</feature>
<keyword evidence="8" id="KW-0677">Repeat</keyword>
<dbReference type="InterPro" id="IPR002067">
    <property type="entry name" value="MCP"/>
</dbReference>
<sequence length="362" mass="39251">MSKPQTKATLVWKEFPAGSGGFGSVTSMMEKRQAQACLLLEPTATQLLNHPLAIVALLPKDAAVFAAGALSGAAAKTVTAPLDRIKLIMQTHGLRVGQESAKKAIGFVQAFVSVGKQQGIKGYWKGNFAQVVRVLPYSAVQLFAYDTYKKLFRGTDSELTLIGRLAAGACAGMTSTFLTYPLDVLRLRLAVEPGYQTMTDVSIKMLKDEGLGSFYRGLGPSLIGIAPYVAINFCVFDLVKKSLPEKYRNKPEASIVTAFVAASIATLTCYPLDTVRRQMQMRGTPYKSVLDAFPGIVARDGVAGLYRGFLPNALKTLPNSSIKLTIFDAMKRLISISELELQRIMEENQRKQSGNNGSSSTF</sequence>
<evidence type="ECO:0000256" key="10">
    <source>
        <dbReference type="ARBA" id="ARBA00022989"/>
    </source>
</evidence>
<dbReference type="Pfam" id="PF00153">
    <property type="entry name" value="Mito_carr"/>
    <property type="match status" value="3"/>
</dbReference>
<dbReference type="SUPFAM" id="SSF103506">
    <property type="entry name" value="Mitochondrial carrier"/>
    <property type="match status" value="1"/>
</dbReference>
<comment type="similarity">
    <text evidence="3 13">Belongs to the mitochondrial carrier (TC 2.A.29) family.</text>
</comment>
<dbReference type="InterPro" id="IPR023395">
    <property type="entry name" value="MCP_dom_sf"/>
</dbReference>
<keyword evidence="4 13" id="KW-0813">Transport</keyword>
<evidence type="ECO:0000256" key="1">
    <source>
        <dbReference type="ARBA" id="ARBA00004119"/>
    </source>
</evidence>
<evidence type="ECO:0000256" key="3">
    <source>
        <dbReference type="ARBA" id="ARBA00006375"/>
    </source>
</evidence>
<reference evidence="15 16" key="1">
    <citation type="submission" date="2024-04" db="EMBL/GenBank/DDBJ databases">
        <title>The reference genome of an endangered Asteraceae, Deinandra increscens subsp. villosa, native to the Central Coast of California.</title>
        <authorList>
            <person name="Guilliams M."/>
            <person name="Hasenstab-Lehman K."/>
            <person name="Meyer R."/>
            <person name="Mcevoy S."/>
        </authorList>
    </citation>
    <scope>NUCLEOTIDE SEQUENCE [LARGE SCALE GENOMIC DNA]</scope>
    <source>
        <tissue evidence="15">Leaf</tissue>
    </source>
</reference>
<keyword evidence="9" id="KW-0809">Transit peptide</keyword>
<evidence type="ECO:0000256" key="13">
    <source>
        <dbReference type="RuleBase" id="RU000488"/>
    </source>
</evidence>
<keyword evidence="10 14" id="KW-1133">Transmembrane helix</keyword>
<evidence type="ECO:0000256" key="6">
    <source>
        <dbReference type="ARBA" id="ARBA00022640"/>
    </source>
</evidence>
<dbReference type="AlphaFoldDB" id="A0AAP0C8Z2"/>
<evidence type="ECO:0000256" key="8">
    <source>
        <dbReference type="ARBA" id="ARBA00022737"/>
    </source>
</evidence>
<evidence type="ECO:0000256" key="4">
    <source>
        <dbReference type="ARBA" id="ARBA00022448"/>
    </source>
</evidence>
<evidence type="ECO:0000256" key="5">
    <source>
        <dbReference type="ARBA" id="ARBA00022528"/>
    </source>
</evidence>
<protein>
    <submittedName>
        <fullName evidence="15">Uncharacterized protein</fullName>
    </submittedName>
</protein>
<dbReference type="EMBL" id="JBCNJP010007455">
    <property type="protein sequence ID" value="KAK9049284.1"/>
    <property type="molecule type" value="Genomic_DNA"/>
</dbReference>
<evidence type="ECO:0000256" key="14">
    <source>
        <dbReference type="SAM" id="Phobius"/>
    </source>
</evidence>
<evidence type="ECO:0000256" key="9">
    <source>
        <dbReference type="ARBA" id="ARBA00022946"/>
    </source>
</evidence>
<dbReference type="PROSITE" id="PS50920">
    <property type="entry name" value="SOLCAR"/>
    <property type="match status" value="3"/>
</dbReference>
<keyword evidence="5" id="KW-0150">Chloroplast</keyword>
<dbReference type="PRINTS" id="PR00926">
    <property type="entry name" value="MITOCARRIER"/>
</dbReference>
<comment type="subcellular location">
    <subcellularLocation>
        <location evidence="2">Membrane</location>
        <topology evidence="2">Multi-pass membrane protein</topology>
    </subcellularLocation>
    <subcellularLocation>
        <location evidence="1">Plastid</location>
        <location evidence="1">Chloroplast envelope</location>
    </subcellularLocation>
</comment>
<accession>A0AAP0C8Z2</accession>
<gene>
    <name evidence="15" type="ORF">SSX86_031747</name>
</gene>